<accession>A0A0E9P5E1</accession>
<proteinExistence type="predicted"/>
<dbReference type="EMBL" id="GBXM01108968">
    <property type="protein sequence ID" value="JAG99608.1"/>
    <property type="molecule type" value="Transcribed_RNA"/>
</dbReference>
<organism evidence="1">
    <name type="scientific">Anguilla anguilla</name>
    <name type="common">European freshwater eel</name>
    <name type="synonym">Muraena anguilla</name>
    <dbReference type="NCBI Taxonomy" id="7936"/>
    <lineage>
        <taxon>Eukaryota</taxon>
        <taxon>Metazoa</taxon>
        <taxon>Chordata</taxon>
        <taxon>Craniata</taxon>
        <taxon>Vertebrata</taxon>
        <taxon>Euteleostomi</taxon>
        <taxon>Actinopterygii</taxon>
        <taxon>Neopterygii</taxon>
        <taxon>Teleostei</taxon>
        <taxon>Anguilliformes</taxon>
        <taxon>Anguillidae</taxon>
        <taxon>Anguilla</taxon>
    </lineage>
</organism>
<reference evidence="1" key="2">
    <citation type="journal article" date="2015" name="Fish Shellfish Immunol.">
        <title>Early steps in the European eel (Anguilla anguilla)-Vibrio vulnificus interaction in the gills: Role of the RtxA13 toxin.</title>
        <authorList>
            <person name="Callol A."/>
            <person name="Pajuelo D."/>
            <person name="Ebbesson L."/>
            <person name="Teles M."/>
            <person name="MacKenzie S."/>
            <person name="Amaro C."/>
        </authorList>
    </citation>
    <scope>NUCLEOTIDE SEQUENCE</scope>
</reference>
<protein>
    <submittedName>
        <fullName evidence="1">Uncharacterized protein</fullName>
    </submittedName>
</protein>
<name>A0A0E9P5E1_ANGAN</name>
<sequence length="33" mass="3678">MKAANHKALQNSPAERFECHIDCAPSFQMSVTD</sequence>
<dbReference type="AlphaFoldDB" id="A0A0E9P5E1"/>
<reference evidence="1" key="1">
    <citation type="submission" date="2014-11" db="EMBL/GenBank/DDBJ databases">
        <authorList>
            <person name="Amaro Gonzalez C."/>
        </authorList>
    </citation>
    <scope>NUCLEOTIDE SEQUENCE</scope>
</reference>
<evidence type="ECO:0000313" key="1">
    <source>
        <dbReference type="EMBL" id="JAG99608.1"/>
    </source>
</evidence>